<dbReference type="Proteomes" id="UP000009080">
    <property type="component" value="Chromosome"/>
</dbReference>
<comment type="similarity">
    <text evidence="8">Belongs to the TonB-dependent receptor family.</text>
</comment>
<evidence type="ECO:0000259" key="11">
    <source>
        <dbReference type="Pfam" id="PF14905"/>
    </source>
</evidence>
<dbReference type="GO" id="GO:0009279">
    <property type="term" value="C:cell outer membrane"/>
    <property type="evidence" value="ECO:0007669"/>
    <property type="project" value="UniProtKB-SubCell"/>
</dbReference>
<keyword evidence="4 8" id="KW-0812">Transmembrane</keyword>
<dbReference type="InterPro" id="IPR012910">
    <property type="entry name" value="Plug_dom"/>
</dbReference>
<feature type="domain" description="TonB-dependent receptor plug" evidence="10">
    <location>
        <begin position="58"/>
        <end position="154"/>
    </location>
</feature>
<dbReference type="OrthoDB" id="9764669at2"/>
<keyword evidence="5 9" id="KW-0732">Signal</keyword>
<organism evidence="12 13">
    <name type="scientific">Teredinibacter turnerae (strain ATCC 39867 / T7901)</name>
    <dbReference type="NCBI Taxonomy" id="377629"/>
    <lineage>
        <taxon>Bacteria</taxon>
        <taxon>Pseudomonadati</taxon>
        <taxon>Pseudomonadota</taxon>
        <taxon>Gammaproteobacteria</taxon>
        <taxon>Cellvibrionales</taxon>
        <taxon>Cellvibrionaceae</taxon>
        <taxon>Teredinibacter</taxon>
    </lineage>
</organism>
<keyword evidence="12" id="KW-0675">Receptor</keyword>
<dbReference type="PANTHER" id="PTHR30069:SF29">
    <property type="entry name" value="HEMOGLOBIN AND HEMOGLOBIN-HAPTOGLOBIN-BINDING PROTEIN 1-RELATED"/>
    <property type="match status" value="1"/>
</dbReference>
<dbReference type="STRING" id="377629.TERTU_4618"/>
<dbReference type="AlphaFoldDB" id="C5BJX4"/>
<dbReference type="GO" id="GO:0044718">
    <property type="term" value="P:siderophore transmembrane transport"/>
    <property type="evidence" value="ECO:0007669"/>
    <property type="project" value="TreeGrafter"/>
</dbReference>
<evidence type="ECO:0000256" key="3">
    <source>
        <dbReference type="ARBA" id="ARBA00022452"/>
    </source>
</evidence>
<reference evidence="12 13" key="1">
    <citation type="journal article" date="2009" name="PLoS ONE">
        <title>The complete genome of Teredinibacter turnerae T7901: an intracellular endosymbiont of marine wood-boring bivalves (shipworms).</title>
        <authorList>
            <person name="Yang J.C."/>
            <person name="Madupu R."/>
            <person name="Durkin A.S."/>
            <person name="Ekborg N.A."/>
            <person name="Pedamallu C.S."/>
            <person name="Hostetler J.B."/>
            <person name="Radune D."/>
            <person name="Toms B.S."/>
            <person name="Henrissat B."/>
            <person name="Coutinho P.M."/>
            <person name="Schwarz S."/>
            <person name="Field L."/>
            <person name="Trindade-Silva A.E."/>
            <person name="Soares C.A.G."/>
            <person name="Elshahawi S."/>
            <person name="Hanora A."/>
            <person name="Schmidt E.W."/>
            <person name="Haygood M.G."/>
            <person name="Posfai J."/>
            <person name="Benner J."/>
            <person name="Madinger C."/>
            <person name="Nove J."/>
            <person name="Anton B."/>
            <person name="Chaudhary K."/>
            <person name="Foster J."/>
            <person name="Holman A."/>
            <person name="Kumar S."/>
            <person name="Lessard P.A."/>
            <person name="Luyten Y.A."/>
            <person name="Slatko B."/>
            <person name="Wood N."/>
            <person name="Wu B."/>
            <person name="Teplitski M."/>
            <person name="Mougous J.D."/>
            <person name="Ward N."/>
            <person name="Eisen J.A."/>
            <person name="Badger J.H."/>
            <person name="Distel D.L."/>
        </authorList>
    </citation>
    <scope>NUCLEOTIDE SEQUENCE [LARGE SCALE GENOMIC DNA]</scope>
    <source>
        <strain evidence="13">ATCC 39867 / T7901</strain>
    </source>
</reference>
<dbReference type="InterPro" id="IPR039426">
    <property type="entry name" value="TonB-dep_rcpt-like"/>
</dbReference>
<dbReference type="InterPro" id="IPR036942">
    <property type="entry name" value="Beta-barrel_TonB_sf"/>
</dbReference>
<dbReference type="RefSeq" id="WP_015820735.1">
    <property type="nucleotide sequence ID" value="NC_012997.1"/>
</dbReference>
<evidence type="ECO:0000313" key="12">
    <source>
        <dbReference type="EMBL" id="ACR14621.1"/>
    </source>
</evidence>
<evidence type="ECO:0000256" key="5">
    <source>
        <dbReference type="ARBA" id="ARBA00022729"/>
    </source>
</evidence>
<feature type="chain" id="PRO_5002948644" evidence="9">
    <location>
        <begin position="21"/>
        <end position="736"/>
    </location>
</feature>
<evidence type="ECO:0000256" key="2">
    <source>
        <dbReference type="ARBA" id="ARBA00022448"/>
    </source>
</evidence>
<dbReference type="GO" id="GO:0015344">
    <property type="term" value="F:siderophore uptake transmembrane transporter activity"/>
    <property type="evidence" value="ECO:0007669"/>
    <property type="project" value="TreeGrafter"/>
</dbReference>
<dbReference type="HOGENOM" id="CLU_023161_0_0_6"/>
<feature type="signal peptide" evidence="9">
    <location>
        <begin position="1"/>
        <end position="20"/>
    </location>
</feature>
<dbReference type="KEGG" id="ttu:TERTU_4618"/>
<dbReference type="Gene3D" id="2.40.170.20">
    <property type="entry name" value="TonB-dependent receptor, beta-barrel domain"/>
    <property type="match status" value="1"/>
</dbReference>
<accession>C5BJX4</accession>
<keyword evidence="13" id="KW-1185">Reference proteome</keyword>
<dbReference type="eggNOG" id="COG4771">
    <property type="taxonomic scope" value="Bacteria"/>
</dbReference>
<evidence type="ECO:0000256" key="4">
    <source>
        <dbReference type="ARBA" id="ARBA00022692"/>
    </source>
</evidence>
<evidence type="ECO:0000313" key="13">
    <source>
        <dbReference type="Proteomes" id="UP000009080"/>
    </source>
</evidence>
<dbReference type="EMBL" id="CP001614">
    <property type="protein sequence ID" value="ACR14621.1"/>
    <property type="molecule type" value="Genomic_DNA"/>
</dbReference>
<dbReference type="PROSITE" id="PS52016">
    <property type="entry name" value="TONB_DEPENDENT_REC_3"/>
    <property type="match status" value="1"/>
</dbReference>
<dbReference type="Gene3D" id="2.170.130.10">
    <property type="entry name" value="TonB-dependent receptor, plug domain"/>
    <property type="match status" value="1"/>
</dbReference>
<name>C5BJX4_TERTT</name>
<gene>
    <name evidence="12" type="ordered locus">TERTU_4618</name>
</gene>
<evidence type="ECO:0000256" key="1">
    <source>
        <dbReference type="ARBA" id="ARBA00004571"/>
    </source>
</evidence>
<evidence type="ECO:0000259" key="10">
    <source>
        <dbReference type="Pfam" id="PF07715"/>
    </source>
</evidence>
<dbReference type="Pfam" id="PF14905">
    <property type="entry name" value="OMP_b-brl_3"/>
    <property type="match status" value="1"/>
</dbReference>
<keyword evidence="3 8" id="KW-1134">Transmembrane beta strand</keyword>
<evidence type="ECO:0000256" key="8">
    <source>
        <dbReference type="PROSITE-ProRule" id="PRU01360"/>
    </source>
</evidence>
<keyword evidence="2 8" id="KW-0813">Transport</keyword>
<dbReference type="InterPro" id="IPR041700">
    <property type="entry name" value="OMP_b-brl_3"/>
</dbReference>
<evidence type="ECO:0000256" key="7">
    <source>
        <dbReference type="ARBA" id="ARBA00023237"/>
    </source>
</evidence>
<keyword evidence="7 8" id="KW-0998">Cell outer membrane</keyword>
<keyword evidence="6 8" id="KW-0472">Membrane</keyword>
<dbReference type="PANTHER" id="PTHR30069">
    <property type="entry name" value="TONB-DEPENDENT OUTER MEMBRANE RECEPTOR"/>
    <property type="match status" value="1"/>
</dbReference>
<dbReference type="InterPro" id="IPR037066">
    <property type="entry name" value="Plug_dom_sf"/>
</dbReference>
<dbReference type="CDD" id="cd01347">
    <property type="entry name" value="ligand_gated_channel"/>
    <property type="match status" value="1"/>
</dbReference>
<dbReference type="SUPFAM" id="SSF56935">
    <property type="entry name" value="Porins"/>
    <property type="match status" value="1"/>
</dbReference>
<sequence>MKKYNHWVNAVVPVSLIAMASCSANVRAQDTSADEESVLVLAQRTVVRNHVQDTAPKLVYDASYFERYEPLSVGDMLKRVPGVTFNSDVGEYDLPRLRGLDSRYTQVLINGRTLPGSANDGAIAVDRIPAEMISRIEIIRSPSSDIASNGVGGTLNIVLKDGARYQGGIWRLGALHMEQTRANGFLGYAGSNGKLDYGFSLNVQERYNPKAKTSSELDGDEREDVREADVRDSRDLALDGDLAWNFNSGNRASVKLYVMDTDREEEELAQVDAFVRDGNDAAFTLDESVNEHQLEDISQRNYALNADYTVAGGALESVWYGGWQAFREDKTEINSAADVGSVLALDDREVLHLDDTRLHGGVKWVYERPGFEARFGGEYQQSERDFRLATYNDEGELDQENDEYSDFEAQIAQTALFAVGQWQLAEKWEIEAGLRGEHRARDLLGRDFIGGTRRQSTDDTQWNPALHLRWNASAADQFRLSLARTLLRPQFDQLNPVELTIDDEKFRGNPELKPESSWGIDAGYDHFIGDSAVLGLNGFYRRVNDLIEYTQVELEQGGETFDRRMPVNNRNTGTVYGAELDLSVPATWLGLAEMQWYVNVTLLNSRVEDPYFAGYHRRFSGQANYVYNLGFDHALNIWNISYGASYQQQGDSEEYEGEELNRIHYDGNLELFVEKHFAGGKYLVRLAGQNLLDAQKREWKREYDDTAALRAGATATSEVELESTEPALLLTLRGRL</sequence>
<evidence type="ECO:0000256" key="9">
    <source>
        <dbReference type="SAM" id="SignalP"/>
    </source>
</evidence>
<dbReference type="PROSITE" id="PS51257">
    <property type="entry name" value="PROKAR_LIPOPROTEIN"/>
    <property type="match status" value="1"/>
</dbReference>
<comment type="subcellular location">
    <subcellularLocation>
        <location evidence="1 8">Cell outer membrane</location>
        <topology evidence="1 8">Multi-pass membrane protein</topology>
    </subcellularLocation>
</comment>
<evidence type="ECO:0000256" key="6">
    <source>
        <dbReference type="ARBA" id="ARBA00023136"/>
    </source>
</evidence>
<dbReference type="Pfam" id="PF07715">
    <property type="entry name" value="Plug"/>
    <property type="match status" value="1"/>
</dbReference>
<proteinExistence type="inferred from homology"/>
<feature type="domain" description="Outer membrane protein beta-barrel" evidence="11">
    <location>
        <begin position="371"/>
        <end position="705"/>
    </location>
</feature>
<protein>
    <submittedName>
        <fullName evidence="12">TonB-dependent receptor</fullName>
    </submittedName>
</protein>